<keyword evidence="3 12" id="KW-0808">Transferase</keyword>
<dbReference type="CDD" id="cd01998">
    <property type="entry name" value="MnmA_TRMU-like"/>
    <property type="match status" value="1"/>
</dbReference>
<dbReference type="Gene3D" id="2.40.30.10">
    <property type="entry name" value="Translation factors"/>
    <property type="match status" value="1"/>
</dbReference>
<evidence type="ECO:0000313" key="13">
    <source>
        <dbReference type="Proteomes" id="UP001221217"/>
    </source>
</evidence>
<dbReference type="GO" id="GO:0002143">
    <property type="term" value="P:tRNA wobble position uridine thiolation"/>
    <property type="evidence" value="ECO:0007669"/>
    <property type="project" value="TreeGrafter"/>
</dbReference>
<feature type="domain" description="tRNA-specific 2-thiouridylase MnmA-like C-terminal" evidence="10">
    <location>
        <begin position="294"/>
        <end position="369"/>
    </location>
</feature>
<keyword evidence="2" id="KW-0820">tRNA-binding</keyword>
<dbReference type="NCBIfam" id="TIGR00420">
    <property type="entry name" value="trmU"/>
    <property type="match status" value="1"/>
</dbReference>
<evidence type="ECO:0000256" key="7">
    <source>
        <dbReference type="ARBA" id="ARBA00022884"/>
    </source>
</evidence>
<sequence>MITTIAMSGGVDSSAAAWLLKNDPVFQAEYPDNKLLGVTHWWDELRLSSPGLQERAASVCSRLDIPYRVFDLGGDFRSKVMDDFASSYTRGETPNPCVRCNERIRFREFYSLCHDEAGRFADGENLPFADKDFRFCTGHYVRTEVRNGRTFLKKAVDPTKDQSYMLYRIPAEVLEHCIFPLGSYTKDRIKSIAAEHGFFGTAIKESQDICFIDDDYISFLKRHLEPSALKRLDKPGRIFDMEGNLLGPSRGFLHYTIGQRKGLGLGDGPWYVTGVSAEDNIVRVGRREQLGVKRFGVKELNWFIPEADSVLAKGLECRVQVRYNSTEYSSRCTSSAEGAVVELEVPAVATPGQSAVFYDGDLVIGGGIICRLE</sequence>
<evidence type="ECO:0000259" key="10">
    <source>
        <dbReference type="Pfam" id="PF20258"/>
    </source>
</evidence>
<dbReference type="Proteomes" id="UP001221217">
    <property type="component" value="Unassembled WGS sequence"/>
</dbReference>
<dbReference type="PANTHER" id="PTHR11933">
    <property type="entry name" value="TRNA 5-METHYLAMINOMETHYL-2-THIOURIDYLATE -METHYLTRANSFERASE"/>
    <property type="match status" value="1"/>
</dbReference>
<evidence type="ECO:0000256" key="2">
    <source>
        <dbReference type="ARBA" id="ARBA00022555"/>
    </source>
</evidence>
<dbReference type="Pfam" id="PF03054">
    <property type="entry name" value="tRNA_Me_trans"/>
    <property type="match status" value="1"/>
</dbReference>
<dbReference type="InterPro" id="IPR046885">
    <property type="entry name" value="MnmA-like_C"/>
</dbReference>
<dbReference type="Pfam" id="PF20258">
    <property type="entry name" value="tRNA_Me_trans_C"/>
    <property type="match status" value="1"/>
</dbReference>
<protein>
    <recommendedName>
        <fullName evidence="1">tRNA-uridine 2-sulfurtransferase</fullName>
        <ecNumber evidence="1">2.8.1.13</ecNumber>
    </recommendedName>
</protein>
<reference evidence="12 13" key="1">
    <citation type="submission" date="2022-12" db="EMBL/GenBank/DDBJ databases">
        <title>Metagenome assembled genome from gulf of manar.</title>
        <authorList>
            <person name="Kohli P."/>
            <person name="Pk S."/>
            <person name="Venkata Ramana C."/>
            <person name="Sasikala C."/>
        </authorList>
    </citation>
    <scope>NUCLEOTIDE SEQUENCE [LARGE SCALE GENOMIC DNA]</scope>
    <source>
        <strain evidence="12">JB008</strain>
    </source>
</reference>
<evidence type="ECO:0000256" key="8">
    <source>
        <dbReference type="ARBA" id="ARBA00023157"/>
    </source>
</evidence>
<dbReference type="GO" id="GO:0103016">
    <property type="term" value="F:tRNA-uridine 2-sulfurtransferase activity"/>
    <property type="evidence" value="ECO:0007669"/>
    <property type="project" value="UniProtKB-EC"/>
</dbReference>
<proteinExistence type="predicted"/>
<dbReference type="InterPro" id="IPR046884">
    <property type="entry name" value="MnmA-like_central"/>
</dbReference>
<evidence type="ECO:0000313" key="12">
    <source>
        <dbReference type="EMBL" id="MDC7228102.1"/>
    </source>
</evidence>
<evidence type="ECO:0000256" key="3">
    <source>
        <dbReference type="ARBA" id="ARBA00022679"/>
    </source>
</evidence>
<evidence type="ECO:0000256" key="5">
    <source>
        <dbReference type="ARBA" id="ARBA00022741"/>
    </source>
</evidence>
<dbReference type="EC" id="2.8.1.13" evidence="1"/>
<name>A0AAJ1IHL4_9SPIO</name>
<gene>
    <name evidence="12" type="primary">mnmA</name>
    <name evidence="12" type="ORF">PQJ61_15165</name>
</gene>
<dbReference type="PANTHER" id="PTHR11933:SF5">
    <property type="entry name" value="MITOCHONDRIAL TRNA-SPECIFIC 2-THIOURIDYLASE 1"/>
    <property type="match status" value="1"/>
</dbReference>
<evidence type="ECO:0000256" key="6">
    <source>
        <dbReference type="ARBA" id="ARBA00022840"/>
    </source>
</evidence>
<comment type="catalytic activity">
    <reaction evidence="9">
        <text>S-sulfanyl-L-cysteinyl-[protein] + uridine(34) in tRNA + AH2 + ATP = 2-thiouridine(34) in tRNA + L-cysteinyl-[protein] + A + AMP + diphosphate + H(+)</text>
        <dbReference type="Rhea" id="RHEA:47032"/>
        <dbReference type="Rhea" id="RHEA-COMP:10131"/>
        <dbReference type="Rhea" id="RHEA-COMP:11726"/>
        <dbReference type="Rhea" id="RHEA-COMP:11727"/>
        <dbReference type="Rhea" id="RHEA-COMP:11728"/>
        <dbReference type="ChEBI" id="CHEBI:13193"/>
        <dbReference type="ChEBI" id="CHEBI:15378"/>
        <dbReference type="ChEBI" id="CHEBI:17499"/>
        <dbReference type="ChEBI" id="CHEBI:29950"/>
        <dbReference type="ChEBI" id="CHEBI:30616"/>
        <dbReference type="ChEBI" id="CHEBI:33019"/>
        <dbReference type="ChEBI" id="CHEBI:61963"/>
        <dbReference type="ChEBI" id="CHEBI:65315"/>
        <dbReference type="ChEBI" id="CHEBI:87170"/>
        <dbReference type="ChEBI" id="CHEBI:456215"/>
        <dbReference type="EC" id="2.8.1.13"/>
    </reaction>
</comment>
<evidence type="ECO:0000259" key="11">
    <source>
        <dbReference type="Pfam" id="PF20259"/>
    </source>
</evidence>
<organism evidence="12 13">
    <name type="scientific">Candidatus Thalassospirochaeta sargassi</name>
    <dbReference type="NCBI Taxonomy" id="3119039"/>
    <lineage>
        <taxon>Bacteria</taxon>
        <taxon>Pseudomonadati</taxon>
        <taxon>Spirochaetota</taxon>
        <taxon>Spirochaetia</taxon>
        <taxon>Spirochaetales</taxon>
        <taxon>Spirochaetaceae</taxon>
        <taxon>Candidatus Thalassospirochaeta</taxon>
    </lineage>
</organism>
<dbReference type="NCBIfam" id="NF001138">
    <property type="entry name" value="PRK00143.1"/>
    <property type="match status" value="1"/>
</dbReference>
<dbReference type="InterPro" id="IPR004506">
    <property type="entry name" value="MnmA-like"/>
</dbReference>
<dbReference type="InterPro" id="IPR014729">
    <property type="entry name" value="Rossmann-like_a/b/a_fold"/>
</dbReference>
<dbReference type="Pfam" id="PF20259">
    <property type="entry name" value="tRNA_Me_trans_M"/>
    <property type="match status" value="1"/>
</dbReference>
<dbReference type="InterPro" id="IPR023382">
    <property type="entry name" value="MnmA-like_central_sf"/>
</dbReference>
<keyword evidence="4" id="KW-0819">tRNA processing</keyword>
<dbReference type="SUPFAM" id="SSF52402">
    <property type="entry name" value="Adenine nucleotide alpha hydrolases-like"/>
    <property type="match status" value="1"/>
</dbReference>
<comment type="caution">
    <text evidence="12">The sequence shown here is derived from an EMBL/GenBank/DDBJ whole genome shotgun (WGS) entry which is preliminary data.</text>
</comment>
<evidence type="ECO:0000256" key="9">
    <source>
        <dbReference type="ARBA" id="ARBA00051542"/>
    </source>
</evidence>
<evidence type="ECO:0000256" key="4">
    <source>
        <dbReference type="ARBA" id="ARBA00022694"/>
    </source>
</evidence>
<dbReference type="AlphaFoldDB" id="A0AAJ1IHL4"/>
<dbReference type="GO" id="GO:0000049">
    <property type="term" value="F:tRNA binding"/>
    <property type="evidence" value="ECO:0007669"/>
    <property type="project" value="UniProtKB-KW"/>
</dbReference>
<accession>A0AAJ1IHL4</accession>
<keyword evidence="8" id="KW-1015">Disulfide bond</keyword>
<dbReference type="EMBL" id="JAQQAL010000040">
    <property type="protein sequence ID" value="MDC7228102.1"/>
    <property type="molecule type" value="Genomic_DNA"/>
</dbReference>
<keyword evidence="5" id="KW-0547">Nucleotide-binding</keyword>
<dbReference type="GO" id="GO:0005524">
    <property type="term" value="F:ATP binding"/>
    <property type="evidence" value="ECO:0007669"/>
    <property type="project" value="UniProtKB-KW"/>
</dbReference>
<evidence type="ECO:0000256" key="1">
    <source>
        <dbReference type="ARBA" id="ARBA00011949"/>
    </source>
</evidence>
<dbReference type="Gene3D" id="2.30.30.280">
    <property type="entry name" value="Adenine nucleotide alpha hydrolases-like domains"/>
    <property type="match status" value="1"/>
</dbReference>
<keyword evidence="6" id="KW-0067">ATP-binding</keyword>
<feature type="domain" description="tRNA-specific 2-thiouridylase MnmA-like central" evidence="11">
    <location>
        <begin position="233"/>
        <end position="286"/>
    </location>
</feature>
<keyword evidence="7" id="KW-0694">RNA-binding</keyword>
<dbReference type="Gene3D" id="3.40.50.620">
    <property type="entry name" value="HUPs"/>
    <property type="match status" value="1"/>
</dbReference>